<evidence type="ECO:0000256" key="1">
    <source>
        <dbReference type="ARBA" id="ARBA00009129"/>
    </source>
</evidence>
<proteinExistence type="inferred from homology"/>
<evidence type="ECO:0000313" key="4">
    <source>
        <dbReference type="Proteomes" id="UP000321532"/>
    </source>
</evidence>
<comment type="caution">
    <text evidence="3">The sequence shown here is derived from an EMBL/GenBank/DDBJ whole genome shotgun (WGS) entry which is preliminary data.</text>
</comment>
<keyword evidence="4" id="KW-1185">Reference proteome</keyword>
<dbReference type="Pfam" id="PF05532">
    <property type="entry name" value="CsbD"/>
    <property type="match status" value="1"/>
</dbReference>
<sequence length="79" mass="9235">MNTYNNNLNNDRRDDLFDGTELRARGNWTELKGKARQQYGNLTDDDFEYAEGKQEEWLGSLSAKIGRSIDDVKSWFRSL</sequence>
<comment type="similarity">
    <text evidence="1">Belongs to the UPF0337 (CsbD) family.</text>
</comment>
<evidence type="ECO:0000313" key="3">
    <source>
        <dbReference type="EMBL" id="GEO06068.1"/>
    </source>
</evidence>
<organism evidence="3 4">
    <name type="scientific">Adhaeribacter aerolatus</name>
    <dbReference type="NCBI Taxonomy" id="670289"/>
    <lineage>
        <taxon>Bacteria</taxon>
        <taxon>Pseudomonadati</taxon>
        <taxon>Bacteroidota</taxon>
        <taxon>Cytophagia</taxon>
        <taxon>Cytophagales</taxon>
        <taxon>Hymenobacteraceae</taxon>
        <taxon>Adhaeribacter</taxon>
    </lineage>
</organism>
<dbReference type="Proteomes" id="UP000321532">
    <property type="component" value="Unassembled WGS sequence"/>
</dbReference>
<evidence type="ECO:0000259" key="2">
    <source>
        <dbReference type="Pfam" id="PF05532"/>
    </source>
</evidence>
<reference evidence="3 4" key="1">
    <citation type="submission" date="2019-07" db="EMBL/GenBank/DDBJ databases">
        <title>Whole genome shotgun sequence of Adhaeribacter aerolatus NBRC 106133.</title>
        <authorList>
            <person name="Hosoyama A."/>
            <person name="Uohara A."/>
            <person name="Ohji S."/>
            <person name="Ichikawa N."/>
        </authorList>
    </citation>
    <scope>NUCLEOTIDE SEQUENCE [LARGE SCALE GENOMIC DNA]</scope>
    <source>
        <strain evidence="3 4">NBRC 106133</strain>
    </source>
</reference>
<dbReference type="Gene3D" id="1.10.1470.10">
    <property type="entry name" value="YjbJ"/>
    <property type="match status" value="1"/>
</dbReference>
<name>A0A512B281_9BACT</name>
<protein>
    <recommendedName>
        <fullName evidence="2">CsbD-like domain-containing protein</fullName>
    </recommendedName>
</protein>
<feature type="domain" description="CsbD-like" evidence="2">
    <location>
        <begin position="23"/>
        <end position="73"/>
    </location>
</feature>
<dbReference type="RefSeq" id="WP_146901361.1">
    <property type="nucleotide sequence ID" value="NZ_BJYS01000030.1"/>
</dbReference>
<dbReference type="EMBL" id="BJYS01000030">
    <property type="protein sequence ID" value="GEO06068.1"/>
    <property type="molecule type" value="Genomic_DNA"/>
</dbReference>
<dbReference type="InterPro" id="IPR036629">
    <property type="entry name" value="YjbJ_sf"/>
</dbReference>
<accession>A0A512B281</accession>
<gene>
    <name evidence="3" type="ORF">AAE02nite_37320</name>
</gene>
<dbReference type="AlphaFoldDB" id="A0A512B281"/>
<dbReference type="OrthoDB" id="9796058at2"/>
<dbReference type="SUPFAM" id="SSF69047">
    <property type="entry name" value="Hypothetical protein YjbJ"/>
    <property type="match status" value="1"/>
</dbReference>
<dbReference type="InterPro" id="IPR008462">
    <property type="entry name" value="CsbD"/>
</dbReference>